<dbReference type="InterPro" id="IPR000209">
    <property type="entry name" value="Peptidase_S8/S53_dom"/>
</dbReference>
<dbReference type="PANTHER" id="PTHR43806">
    <property type="entry name" value="PEPTIDASE S8"/>
    <property type="match status" value="1"/>
</dbReference>
<keyword evidence="9" id="KW-1185">Reference proteome</keyword>
<dbReference type="PANTHER" id="PTHR43806:SF11">
    <property type="entry name" value="CEREVISIN-RELATED"/>
    <property type="match status" value="1"/>
</dbReference>
<keyword evidence="6" id="KW-0732">Signal</keyword>
<dbReference type="OrthoDB" id="206201at2759"/>
<dbReference type="InterPro" id="IPR034193">
    <property type="entry name" value="PCSK9_ProteinaseK-like"/>
</dbReference>
<dbReference type="EMBL" id="CAIIXF020000004">
    <property type="protein sequence ID" value="CAH1781300.1"/>
    <property type="molecule type" value="Genomic_DNA"/>
</dbReference>
<evidence type="ECO:0000256" key="4">
    <source>
        <dbReference type="ARBA" id="ARBA00022825"/>
    </source>
</evidence>
<feature type="active site" description="Charge relay system" evidence="5">
    <location>
        <position position="213"/>
    </location>
</feature>
<proteinExistence type="inferred from homology"/>
<sequence length="427" mass="46136">MNFVIFCLILMVTFGVCVGIPASLKLHPKFKYADGGNGIENQYMVFFRNGFTKFGAQMHFYKLKSTQNIRQGHIPKNSPCTSGTMISDLISLTMFYVISCPSVRILHLLLTDYDIKKIVQDTVVSTQQCSGIEPYTLPNPSNLYWNLDRINQENPSPLDGFFSVLGNGVAVDLYIIDSGIRSQHQEFTNRIDSAGYNFVDVNSPPEDDHIEGHGTRVSGIAAGSTTGVCKMVTIIPLKVVDQNGRGTSSDTIAAIGKVKELKAIRKRPSVINVSLAAPTFDELDKAVTSAVQDGIFVSVSAGNNGVPSTRQSPARAAMAFTVASVDKNDDLSPKSNYGPGVDITAPGDDIYSASNTCDDCYSRGDGTSFASPQAAGVAACYLSVYPTATVPQVEAYLKNGSWKNKIGNIARGKRARTPNRILRSNKC</sequence>
<evidence type="ECO:0000256" key="2">
    <source>
        <dbReference type="ARBA" id="ARBA00022670"/>
    </source>
</evidence>
<keyword evidence="3 5" id="KW-0378">Hydrolase</keyword>
<evidence type="ECO:0000256" key="5">
    <source>
        <dbReference type="PROSITE-ProRule" id="PRU01240"/>
    </source>
</evidence>
<feature type="domain" description="Peptidase S8/S53" evidence="7">
    <location>
        <begin position="175"/>
        <end position="401"/>
    </location>
</feature>
<feature type="active site" description="Charge relay system" evidence="5">
    <location>
        <position position="368"/>
    </location>
</feature>
<dbReference type="PRINTS" id="PR00723">
    <property type="entry name" value="SUBTILISIN"/>
</dbReference>
<dbReference type="InterPro" id="IPR022398">
    <property type="entry name" value="Peptidase_S8_His-AS"/>
</dbReference>
<organism evidence="8 9">
    <name type="scientific">Owenia fusiformis</name>
    <name type="common">Polychaete worm</name>
    <dbReference type="NCBI Taxonomy" id="6347"/>
    <lineage>
        <taxon>Eukaryota</taxon>
        <taxon>Metazoa</taxon>
        <taxon>Spiralia</taxon>
        <taxon>Lophotrochozoa</taxon>
        <taxon>Annelida</taxon>
        <taxon>Polychaeta</taxon>
        <taxon>Sedentaria</taxon>
        <taxon>Canalipalpata</taxon>
        <taxon>Sabellida</taxon>
        <taxon>Oweniida</taxon>
        <taxon>Oweniidae</taxon>
        <taxon>Owenia</taxon>
    </lineage>
</organism>
<dbReference type="SUPFAM" id="SSF52743">
    <property type="entry name" value="Subtilisin-like"/>
    <property type="match status" value="1"/>
</dbReference>
<keyword evidence="4 5" id="KW-0720">Serine protease</keyword>
<dbReference type="GO" id="GO:0005615">
    <property type="term" value="C:extracellular space"/>
    <property type="evidence" value="ECO:0007669"/>
    <property type="project" value="TreeGrafter"/>
</dbReference>
<feature type="signal peptide" evidence="6">
    <location>
        <begin position="1"/>
        <end position="19"/>
    </location>
</feature>
<dbReference type="InterPro" id="IPR023828">
    <property type="entry name" value="Peptidase_S8_Ser-AS"/>
</dbReference>
<evidence type="ECO:0000256" key="1">
    <source>
        <dbReference type="ARBA" id="ARBA00011073"/>
    </source>
</evidence>
<evidence type="ECO:0000313" key="9">
    <source>
        <dbReference type="Proteomes" id="UP000749559"/>
    </source>
</evidence>
<dbReference type="Gene3D" id="3.40.50.200">
    <property type="entry name" value="Peptidase S8/S53 domain"/>
    <property type="match status" value="1"/>
</dbReference>
<evidence type="ECO:0000256" key="3">
    <source>
        <dbReference type="ARBA" id="ARBA00022801"/>
    </source>
</evidence>
<feature type="chain" id="PRO_5035848731" description="Peptidase S8/S53 domain-containing protein" evidence="6">
    <location>
        <begin position="20"/>
        <end position="427"/>
    </location>
</feature>
<name>A0A8S4NKH7_OWEFU</name>
<protein>
    <recommendedName>
        <fullName evidence="7">Peptidase S8/S53 domain-containing protein</fullName>
    </recommendedName>
</protein>
<evidence type="ECO:0000313" key="8">
    <source>
        <dbReference type="EMBL" id="CAH1781300.1"/>
    </source>
</evidence>
<gene>
    <name evidence="8" type="ORF">OFUS_LOCUS7893</name>
</gene>
<dbReference type="PROSITE" id="PS51892">
    <property type="entry name" value="SUBTILASE"/>
    <property type="match status" value="1"/>
</dbReference>
<dbReference type="CDD" id="cd04077">
    <property type="entry name" value="Peptidases_S8_PCSK9_ProteinaseK_like"/>
    <property type="match status" value="1"/>
</dbReference>
<comment type="similarity">
    <text evidence="1 5">Belongs to the peptidase S8 family.</text>
</comment>
<dbReference type="Pfam" id="PF00082">
    <property type="entry name" value="Peptidase_S8"/>
    <property type="match status" value="1"/>
</dbReference>
<dbReference type="PROSITE" id="PS00138">
    <property type="entry name" value="SUBTILASE_SER"/>
    <property type="match status" value="1"/>
</dbReference>
<feature type="active site" description="Charge relay system" evidence="5">
    <location>
        <position position="177"/>
    </location>
</feature>
<dbReference type="GO" id="GO:0006508">
    <property type="term" value="P:proteolysis"/>
    <property type="evidence" value="ECO:0007669"/>
    <property type="project" value="UniProtKB-KW"/>
</dbReference>
<evidence type="ECO:0000256" key="6">
    <source>
        <dbReference type="SAM" id="SignalP"/>
    </source>
</evidence>
<dbReference type="InterPro" id="IPR015500">
    <property type="entry name" value="Peptidase_S8_subtilisin-rel"/>
</dbReference>
<dbReference type="GO" id="GO:0004252">
    <property type="term" value="F:serine-type endopeptidase activity"/>
    <property type="evidence" value="ECO:0007669"/>
    <property type="project" value="UniProtKB-UniRule"/>
</dbReference>
<dbReference type="Proteomes" id="UP000749559">
    <property type="component" value="Unassembled WGS sequence"/>
</dbReference>
<keyword evidence="2 5" id="KW-0645">Protease</keyword>
<evidence type="ECO:0000259" key="7">
    <source>
        <dbReference type="Pfam" id="PF00082"/>
    </source>
</evidence>
<dbReference type="AlphaFoldDB" id="A0A8S4NKH7"/>
<comment type="caution">
    <text evidence="8">The sequence shown here is derived from an EMBL/GenBank/DDBJ whole genome shotgun (WGS) entry which is preliminary data.</text>
</comment>
<accession>A0A8S4NKH7</accession>
<dbReference type="InterPro" id="IPR036852">
    <property type="entry name" value="Peptidase_S8/S53_dom_sf"/>
</dbReference>
<reference evidence="8" key="1">
    <citation type="submission" date="2022-03" db="EMBL/GenBank/DDBJ databases">
        <authorList>
            <person name="Martin C."/>
        </authorList>
    </citation>
    <scope>NUCLEOTIDE SEQUENCE</scope>
</reference>
<dbReference type="PROSITE" id="PS00137">
    <property type="entry name" value="SUBTILASE_HIS"/>
    <property type="match status" value="1"/>
</dbReference>
<dbReference type="FunFam" id="3.40.50.200:FF:000016">
    <property type="entry name" value="Proprotein convertase subtilisin/kexin type 9"/>
    <property type="match status" value="1"/>
</dbReference>
<dbReference type="InterPro" id="IPR050131">
    <property type="entry name" value="Peptidase_S8_subtilisin-like"/>
</dbReference>